<dbReference type="InterPro" id="IPR013529">
    <property type="entry name" value="Glyco_hydro_42_N"/>
</dbReference>
<dbReference type="Gene3D" id="2.60.40.1180">
    <property type="entry name" value="Golgi alpha-mannosidase II"/>
    <property type="match status" value="1"/>
</dbReference>
<feature type="domain" description="Beta-galactosidase trimerisation" evidence="7">
    <location>
        <begin position="614"/>
        <end position="684"/>
    </location>
</feature>
<dbReference type="Gene3D" id="3.40.50.880">
    <property type="match status" value="1"/>
</dbReference>
<evidence type="ECO:0000259" key="8">
    <source>
        <dbReference type="Pfam" id="PF08533"/>
    </source>
</evidence>
<dbReference type="Proteomes" id="UP000642748">
    <property type="component" value="Unassembled WGS sequence"/>
</dbReference>
<comment type="catalytic activity">
    <reaction evidence="1">
        <text>Hydrolysis of terminal non-reducing beta-D-galactose residues in beta-D-galactosides.</text>
        <dbReference type="EC" id="3.2.1.23"/>
    </reaction>
</comment>
<evidence type="ECO:0000313" key="10">
    <source>
        <dbReference type="Proteomes" id="UP000642748"/>
    </source>
</evidence>
<evidence type="ECO:0000256" key="4">
    <source>
        <dbReference type="ARBA" id="ARBA00022801"/>
    </source>
</evidence>
<evidence type="ECO:0000256" key="1">
    <source>
        <dbReference type="ARBA" id="ARBA00001412"/>
    </source>
</evidence>
<evidence type="ECO:0000313" key="9">
    <source>
        <dbReference type="EMBL" id="GIH14544.1"/>
    </source>
</evidence>
<keyword evidence="5" id="KW-0326">Glycosidase</keyword>
<dbReference type="InterPro" id="IPR029062">
    <property type="entry name" value="Class_I_gatase-like"/>
</dbReference>
<dbReference type="SUPFAM" id="SSF51445">
    <property type="entry name" value="(Trans)glycosidases"/>
    <property type="match status" value="1"/>
</dbReference>
<dbReference type="PANTHER" id="PTHR36447">
    <property type="entry name" value="BETA-GALACTOSIDASE GANA"/>
    <property type="match status" value="1"/>
</dbReference>
<dbReference type="GO" id="GO:0004565">
    <property type="term" value="F:beta-galactosidase activity"/>
    <property type="evidence" value="ECO:0007669"/>
    <property type="project" value="UniProtKB-EC"/>
</dbReference>
<proteinExistence type="inferred from homology"/>
<comment type="caution">
    <text evidence="9">The sequence shown here is derived from an EMBL/GenBank/DDBJ whole genome shotgun (WGS) entry which is preliminary data.</text>
</comment>
<dbReference type="InterPro" id="IPR013739">
    <property type="entry name" value="Beta_galactosidase_C"/>
</dbReference>
<comment type="similarity">
    <text evidence="2">Belongs to the glycosyl hydrolase 42 family.</text>
</comment>
<feature type="domain" description="Beta-galactosidase C-terminal" evidence="8">
    <location>
        <begin position="694"/>
        <end position="752"/>
    </location>
</feature>
<dbReference type="InterPro" id="IPR003476">
    <property type="entry name" value="Glyco_hydro_42"/>
</dbReference>
<evidence type="ECO:0000256" key="5">
    <source>
        <dbReference type="ARBA" id="ARBA00023295"/>
    </source>
</evidence>
<sequence>MSDLTGGVRAHSFGPEDILRPVEETLIVTAPGGGLTLPRILFGGDYNPEQWPREVWAEDLKLMVEAGVSLVTVGIFSWACVEPREGEYDFEWFDRVMDNLAGAGIGVSLATMTASPPPWLSHRYPQILPERADGTRLWPGARQHYCPSSPVYRQHAGRLVEQLATRYAQHPALAMWHIGNEYGCHTRQCFCDVSADDFRRWLRERYGDLDALNVAWSTTFWSQRYDDWAEIYPPRAAPTFGNPAHLLDFARFSDDAILACYQTERDILRRHSPRIPVTTNFIGLVHKPIDSYRWAAEQDVVSLDSYPDPYDPRAHVEAAFGYDLVRAARSGQPWLLMEQAPSAVNWRERNAPKPAGVMRLWSWQAVAQGADAVLFFQWRQAAGGAEKFHSAMVPHGGPDTRTYREIQALGRELAAAAEIAGTRVRVDVALLHDWDNWRAVEGAAHPAVLDLMEAHRAHYGPLFDAGISCDVVPPSADLSGYRMVVVPNLYLLRGDDARRLTEYVAGGGHLVVSFFSGIVDECERVHLGGYPAPLRDVLGLRVDEFWPLPVDGTVALDLTGLGAAGVGAAGLGAAGLDSARLDSAGVGAAGLDSARLDSAGLGAAGLGVDGLDVAGRRSRGTVWSERVETEGAEVVATFADGDLAGGPAITRHAYGRGVAWYLGTRPEPDAMRALLDRVRADAGVVPVLPGLPAGVQAVIRHGTDHAYLFLLNHGSEPARIPLPVPGVDLLGESPEPVAQVALPARGVAVLRQPTA</sequence>
<dbReference type="Pfam" id="PF08533">
    <property type="entry name" value="Glyco_hydro_42C"/>
    <property type="match status" value="1"/>
</dbReference>
<keyword evidence="4" id="KW-0378">Hydrolase</keyword>
<dbReference type="PANTHER" id="PTHR36447:SF1">
    <property type="entry name" value="BETA-GALACTOSIDASE GANA"/>
    <property type="match status" value="1"/>
</dbReference>
<evidence type="ECO:0000259" key="7">
    <source>
        <dbReference type="Pfam" id="PF08532"/>
    </source>
</evidence>
<accession>A0A8J3VPX1</accession>
<keyword evidence="10" id="KW-1185">Reference proteome</keyword>
<feature type="domain" description="Beta-galactosidase trimerisation" evidence="7">
    <location>
        <begin position="427"/>
        <end position="557"/>
    </location>
</feature>
<dbReference type="InterPro" id="IPR017853">
    <property type="entry name" value="GH"/>
</dbReference>
<dbReference type="AlphaFoldDB" id="A0A8J3VPX1"/>
<dbReference type="GO" id="GO:0006012">
    <property type="term" value="P:galactose metabolic process"/>
    <property type="evidence" value="ECO:0007669"/>
    <property type="project" value="InterPro"/>
</dbReference>
<evidence type="ECO:0000256" key="3">
    <source>
        <dbReference type="ARBA" id="ARBA00012756"/>
    </source>
</evidence>
<dbReference type="InterPro" id="IPR013780">
    <property type="entry name" value="Glyco_hydro_b"/>
</dbReference>
<dbReference type="Gene3D" id="3.20.20.80">
    <property type="entry name" value="Glycosidases"/>
    <property type="match status" value="1"/>
</dbReference>
<feature type="domain" description="Glycoside hydrolase family 42 N-terminal" evidence="6">
    <location>
        <begin position="45"/>
        <end position="414"/>
    </location>
</feature>
<gene>
    <name evidence="9" type="ORF">Raf01_27160</name>
</gene>
<dbReference type="EMBL" id="BONZ01000026">
    <property type="protein sequence ID" value="GIH14544.1"/>
    <property type="molecule type" value="Genomic_DNA"/>
</dbReference>
<dbReference type="CDD" id="cd03143">
    <property type="entry name" value="A4_beta-galactosidase_middle_domain"/>
    <property type="match status" value="1"/>
</dbReference>
<dbReference type="Pfam" id="PF08532">
    <property type="entry name" value="Glyco_hydro_42M"/>
    <property type="match status" value="2"/>
</dbReference>
<dbReference type="SUPFAM" id="SSF52317">
    <property type="entry name" value="Class I glutamine amidotransferase-like"/>
    <property type="match status" value="2"/>
</dbReference>
<name>A0A8J3VPX1_9ACTN</name>
<organism evidence="9 10">
    <name type="scientific">Rugosimonospora africana</name>
    <dbReference type="NCBI Taxonomy" id="556532"/>
    <lineage>
        <taxon>Bacteria</taxon>
        <taxon>Bacillati</taxon>
        <taxon>Actinomycetota</taxon>
        <taxon>Actinomycetes</taxon>
        <taxon>Micromonosporales</taxon>
        <taxon>Micromonosporaceae</taxon>
        <taxon>Rugosimonospora</taxon>
    </lineage>
</organism>
<dbReference type="EC" id="3.2.1.23" evidence="3"/>
<reference evidence="9" key="1">
    <citation type="submission" date="2021-01" db="EMBL/GenBank/DDBJ databases">
        <title>Whole genome shotgun sequence of Rugosimonospora africana NBRC 104875.</title>
        <authorList>
            <person name="Komaki H."/>
            <person name="Tamura T."/>
        </authorList>
    </citation>
    <scope>NUCLEOTIDE SEQUENCE</scope>
    <source>
        <strain evidence="9">NBRC 104875</strain>
    </source>
</reference>
<evidence type="ECO:0000256" key="2">
    <source>
        <dbReference type="ARBA" id="ARBA00005940"/>
    </source>
</evidence>
<dbReference type="GO" id="GO:0009341">
    <property type="term" value="C:beta-galactosidase complex"/>
    <property type="evidence" value="ECO:0007669"/>
    <property type="project" value="InterPro"/>
</dbReference>
<dbReference type="InterPro" id="IPR013738">
    <property type="entry name" value="Beta_galactosidase_Trimer"/>
</dbReference>
<dbReference type="Pfam" id="PF02449">
    <property type="entry name" value="Glyco_hydro_42"/>
    <property type="match status" value="1"/>
</dbReference>
<evidence type="ECO:0000259" key="6">
    <source>
        <dbReference type="Pfam" id="PF02449"/>
    </source>
</evidence>
<protein>
    <recommendedName>
        <fullName evidence="3">beta-galactosidase</fullName>
        <ecNumber evidence="3">3.2.1.23</ecNumber>
    </recommendedName>
</protein>